<dbReference type="PANTHER" id="PTHR11731:SF202">
    <property type="entry name" value="DIPEPTIDYL PEPTIDASE FAMILY MEMBER 2"/>
    <property type="match status" value="1"/>
</dbReference>
<evidence type="ECO:0000313" key="8">
    <source>
        <dbReference type="Proteomes" id="UP001432322"/>
    </source>
</evidence>
<sequence length="830" mass="92995">CDMNKVYMDRPYSGRYDCARFAFRVAAVLFTIFVIVCFAVGVTLIFTQKPVDLSASHSTRGDSSTESFASPPKTTPLILGSRKKFTTNYRKFGLADLFSSTPIGKFHYWFGWTPDGSGLVHQNIEGIGETETLSIITPGSSEERKFIDAKQIPLGYNGEKIKFSPSGKYAALSRQVNQGYRHSKDCIYQIARVVNGKLLNLVPVGPTGNLTEIIQEFSWNPNPESDSFVFITGNTLYYQEKPDLVGAAQQLSQTGNEDIRYGISDWLYEEDVIAKSTAHWWSPEGKFLSYIKFDDSEVNKVWIKKYLTNQYPEYKSIAYPKAGVVEQPKVKLYLWNRETAQRVVISPPEELNNQSYYIFAASWLRGAEGKDEKLITVWADRKQTVLYFTICDERDCVMAFEQSFSIGTRRLWACPTDFDNIPSSKNGFFTILPVPFSDGNIYNHVAHIKIEKDGLGRVSATHGGPYDVLTISGYDKENDVITYTAMGGGIASTRFYRITRASAKDGAIHCLSCALPNCESTQISVSPVGNRAFVMCKEAFKDSRLFFMDIANPHNAKRLRGSDENTSSSLSFDPPTITYETIRLPSGVDAHVGLMMPPRLDPNHKYPLLLDVYGGPATYMNLLETPWDFLIYLCSSQQMIIAYVDGRGSANRGWNLKEPVYESLGVYETLDQLDAIKEILKRNDFIDKNSVTTLGWSYGGFLSSHIAALDMGETIKCAVAVAPVADFALYDSAYTERYMGLPAENPKGYNKSSLLNKVSRLANVSYLLAHGEADDNVHYQHSALLSQALQAANIHFTQLVYANQDHTLNGMRQHLYQEIIAFINQKCMSA</sequence>
<dbReference type="Gene3D" id="2.140.10.30">
    <property type="entry name" value="Dipeptidylpeptidase IV, N-terminal domain"/>
    <property type="match status" value="1"/>
</dbReference>
<feature type="domain" description="Peptidase S9 prolyl oligopeptidase catalytic" evidence="5">
    <location>
        <begin position="631"/>
        <end position="826"/>
    </location>
</feature>
<evidence type="ECO:0000256" key="4">
    <source>
        <dbReference type="SAM" id="Phobius"/>
    </source>
</evidence>
<evidence type="ECO:0000256" key="2">
    <source>
        <dbReference type="ARBA" id="ARBA00023180"/>
    </source>
</evidence>
<name>A0AAV5X2B6_9BILA</name>
<dbReference type="SUPFAM" id="SSF53474">
    <property type="entry name" value="alpha/beta-Hydrolases"/>
    <property type="match status" value="1"/>
</dbReference>
<evidence type="ECO:0008006" key="9">
    <source>
        <dbReference type="Google" id="ProtNLM"/>
    </source>
</evidence>
<evidence type="ECO:0000259" key="5">
    <source>
        <dbReference type="Pfam" id="PF00326"/>
    </source>
</evidence>
<gene>
    <name evidence="7" type="ORF">PFISCL1PPCAC_27246</name>
</gene>
<keyword evidence="4" id="KW-0812">Transmembrane</keyword>
<comment type="similarity">
    <text evidence="1">Belongs to the peptidase S9B family. DPPIV subfamily.</text>
</comment>
<dbReference type="GO" id="GO:0005886">
    <property type="term" value="C:plasma membrane"/>
    <property type="evidence" value="ECO:0007669"/>
    <property type="project" value="TreeGrafter"/>
</dbReference>
<keyword evidence="2" id="KW-0325">Glycoprotein</keyword>
<evidence type="ECO:0000256" key="3">
    <source>
        <dbReference type="ARBA" id="ARBA00058505"/>
    </source>
</evidence>
<dbReference type="Pfam" id="PF00326">
    <property type="entry name" value="Peptidase_S9"/>
    <property type="match status" value="1"/>
</dbReference>
<accession>A0AAV5X2B6</accession>
<proteinExistence type="inferred from homology"/>
<dbReference type="Pfam" id="PF00930">
    <property type="entry name" value="DPPIV_N"/>
    <property type="match status" value="1"/>
</dbReference>
<dbReference type="EMBL" id="BTSY01000007">
    <property type="protein sequence ID" value="GMT35949.1"/>
    <property type="molecule type" value="Genomic_DNA"/>
</dbReference>
<dbReference type="AlphaFoldDB" id="A0AAV5X2B6"/>
<feature type="domain" description="Dipeptidylpeptidase IV N-terminal" evidence="6">
    <location>
        <begin position="164"/>
        <end position="537"/>
    </location>
</feature>
<comment type="function">
    <text evidence="3">Removes N-terminal dipeptides sequentially from polypeptides. Essential for control of distal tip cell migration.</text>
</comment>
<keyword evidence="8" id="KW-1185">Reference proteome</keyword>
<keyword evidence="4" id="KW-1133">Transmembrane helix</keyword>
<dbReference type="FunFam" id="3.40.50.1820:FF:000003">
    <property type="entry name" value="Dipeptidyl peptidase 4"/>
    <property type="match status" value="1"/>
</dbReference>
<reference evidence="7" key="1">
    <citation type="submission" date="2023-10" db="EMBL/GenBank/DDBJ databases">
        <title>Genome assembly of Pristionchus species.</title>
        <authorList>
            <person name="Yoshida K."/>
            <person name="Sommer R.J."/>
        </authorList>
    </citation>
    <scope>NUCLEOTIDE SEQUENCE</scope>
    <source>
        <strain evidence="7">RS5133</strain>
    </source>
</reference>
<feature type="transmembrane region" description="Helical" evidence="4">
    <location>
        <begin position="21"/>
        <end position="46"/>
    </location>
</feature>
<dbReference type="GO" id="GO:0006508">
    <property type="term" value="P:proteolysis"/>
    <property type="evidence" value="ECO:0007669"/>
    <property type="project" value="InterPro"/>
</dbReference>
<dbReference type="InterPro" id="IPR029058">
    <property type="entry name" value="AB_hydrolase_fold"/>
</dbReference>
<evidence type="ECO:0000259" key="6">
    <source>
        <dbReference type="Pfam" id="PF00930"/>
    </source>
</evidence>
<evidence type="ECO:0000313" key="7">
    <source>
        <dbReference type="EMBL" id="GMT35949.1"/>
    </source>
</evidence>
<feature type="non-terminal residue" evidence="7">
    <location>
        <position position="1"/>
    </location>
</feature>
<keyword evidence="4" id="KW-0472">Membrane</keyword>
<dbReference type="Gene3D" id="3.40.50.1820">
    <property type="entry name" value="alpha/beta hydrolase"/>
    <property type="match status" value="1"/>
</dbReference>
<comment type="caution">
    <text evidence="7">The sequence shown here is derived from an EMBL/GenBank/DDBJ whole genome shotgun (WGS) entry which is preliminary data.</text>
</comment>
<dbReference type="PANTHER" id="PTHR11731">
    <property type="entry name" value="PROTEASE FAMILY S9B,C DIPEPTIDYL-PEPTIDASE IV-RELATED"/>
    <property type="match status" value="1"/>
</dbReference>
<evidence type="ECO:0000256" key="1">
    <source>
        <dbReference type="ARBA" id="ARBA00010036"/>
    </source>
</evidence>
<dbReference type="InterPro" id="IPR050278">
    <property type="entry name" value="Serine_Prot_S9B/DPPIV"/>
</dbReference>
<dbReference type="InterPro" id="IPR001375">
    <property type="entry name" value="Peptidase_S9_cat"/>
</dbReference>
<dbReference type="Proteomes" id="UP001432322">
    <property type="component" value="Unassembled WGS sequence"/>
</dbReference>
<dbReference type="InterPro" id="IPR002469">
    <property type="entry name" value="Peptidase_S9B_N"/>
</dbReference>
<dbReference type="GO" id="GO:0008239">
    <property type="term" value="F:dipeptidyl-peptidase activity"/>
    <property type="evidence" value="ECO:0007669"/>
    <property type="project" value="TreeGrafter"/>
</dbReference>
<protein>
    <recommendedName>
        <fullName evidence="9">Dpf-2</fullName>
    </recommendedName>
</protein>
<organism evidence="7 8">
    <name type="scientific">Pristionchus fissidentatus</name>
    <dbReference type="NCBI Taxonomy" id="1538716"/>
    <lineage>
        <taxon>Eukaryota</taxon>
        <taxon>Metazoa</taxon>
        <taxon>Ecdysozoa</taxon>
        <taxon>Nematoda</taxon>
        <taxon>Chromadorea</taxon>
        <taxon>Rhabditida</taxon>
        <taxon>Rhabditina</taxon>
        <taxon>Diplogasteromorpha</taxon>
        <taxon>Diplogasteroidea</taxon>
        <taxon>Neodiplogasteridae</taxon>
        <taxon>Pristionchus</taxon>
    </lineage>
</organism>
<dbReference type="GO" id="GO:0008236">
    <property type="term" value="F:serine-type peptidase activity"/>
    <property type="evidence" value="ECO:0007669"/>
    <property type="project" value="InterPro"/>
</dbReference>
<dbReference type="SUPFAM" id="SSF82171">
    <property type="entry name" value="DPP6 N-terminal domain-like"/>
    <property type="match status" value="1"/>
</dbReference>